<feature type="domain" description="Phosphatase 2A Regulatory Subunit A helical" evidence="3">
    <location>
        <begin position="220"/>
        <end position="420"/>
    </location>
</feature>
<dbReference type="GO" id="GO:0005829">
    <property type="term" value="C:cytosol"/>
    <property type="evidence" value="ECO:0007669"/>
    <property type="project" value="TreeGrafter"/>
</dbReference>
<feature type="non-terminal residue" evidence="4">
    <location>
        <position position="1"/>
    </location>
</feature>
<evidence type="ECO:0000259" key="3">
    <source>
        <dbReference type="Pfam" id="PF22956"/>
    </source>
</evidence>
<organism evidence="4 5">
    <name type="scientific">Brachionus calyciflorus</name>
    <dbReference type="NCBI Taxonomy" id="104777"/>
    <lineage>
        <taxon>Eukaryota</taxon>
        <taxon>Metazoa</taxon>
        <taxon>Spiralia</taxon>
        <taxon>Gnathifera</taxon>
        <taxon>Rotifera</taxon>
        <taxon>Eurotatoria</taxon>
        <taxon>Monogononta</taxon>
        <taxon>Pseudotrocha</taxon>
        <taxon>Ploima</taxon>
        <taxon>Brachionidae</taxon>
        <taxon>Brachionus</taxon>
    </lineage>
</organism>
<gene>
    <name evidence="4" type="ORF">OXX778_LOCUS18033</name>
</gene>
<evidence type="ECO:0000313" key="5">
    <source>
        <dbReference type="Proteomes" id="UP000663879"/>
    </source>
</evidence>
<protein>
    <recommendedName>
        <fullName evidence="3">Phosphatase 2A Regulatory Subunit A helical domain-containing protein</fullName>
    </recommendedName>
</protein>
<dbReference type="InterPro" id="IPR016024">
    <property type="entry name" value="ARM-type_fold"/>
</dbReference>
<feature type="repeat" description="HEAT" evidence="2">
    <location>
        <begin position="208"/>
        <end position="246"/>
    </location>
</feature>
<dbReference type="EMBL" id="CAJNOC010004817">
    <property type="protein sequence ID" value="CAF1034388.1"/>
    <property type="molecule type" value="Genomic_DNA"/>
</dbReference>
<dbReference type="InterPro" id="IPR039918">
    <property type="entry name" value="PPP4R4"/>
</dbReference>
<feature type="repeat" description="HEAT" evidence="2">
    <location>
        <begin position="385"/>
        <end position="419"/>
    </location>
</feature>
<feature type="repeat" description="HEAT" evidence="2">
    <location>
        <begin position="247"/>
        <end position="285"/>
    </location>
</feature>
<dbReference type="InterPro" id="IPR011989">
    <property type="entry name" value="ARM-like"/>
</dbReference>
<dbReference type="PANTHER" id="PTHR21467">
    <property type="entry name" value="PROTEIN PHOSPHATASE 4 REGULATORY SUBUNIT 4 PPP4R4"/>
    <property type="match status" value="1"/>
</dbReference>
<keyword evidence="5" id="KW-1185">Reference proteome</keyword>
<evidence type="ECO:0000313" key="4">
    <source>
        <dbReference type="EMBL" id="CAF1034388.1"/>
    </source>
</evidence>
<dbReference type="Proteomes" id="UP000663879">
    <property type="component" value="Unassembled WGS sequence"/>
</dbReference>
<evidence type="ECO:0000256" key="2">
    <source>
        <dbReference type="PROSITE-ProRule" id="PRU00103"/>
    </source>
</evidence>
<dbReference type="GO" id="GO:0008287">
    <property type="term" value="C:protein serine/threonine phosphatase complex"/>
    <property type="evidence" value="ECO:0007669"/>
    <property type="project" value="TreeGrafter"/>
</dbReference>
<accession>A0A814JE55</accession>
<dbReference type="PROSITE" id="PS50077">
    <property type="entry name" value="HEAT_REPEAT"/>
    <property type="match status" value="3"/>
</dbReference>
<keyword evidence="1" id="KW-0677">Repeat</keyword>
<dbReference type="Pfam" id="PF22956">
    <property type="entry name" value="VPS15-like_hel"/>
    <property type="match status" value="1"/>
</dbReference>
<dbReference type="AlphaFoldDB" id="A0A814JE55"/>
<dbReference type="GO" id="GO:0019888">
    <property type="term" value="F:protein phosphatase regulator activity"/>
    <property type="evidence" value="ECO:0007669"/>
    <property type="project" value="TreeGrafter"/>
</dbReference>
<dbReference type="OrthoDB" id="340346at2759"/>
<dbReference type="PANTHER" id="PTHR21467:SF0">
    <property type="entry name" value="SERINE_THREONINE-PROTEIN PHOSPHATASE 4 REGULATORY SUBUNIT 4"/>
    <property type="match status" value="1"/>
</dbReference>
<sequence length="551" mass="63504">MDVGLHEDELDDIIEKPINRVKSVEELRSHTIDENLNDFGKTIFLLTSSYEAQIIVGISKIPSLLLMDKSQCVHRIFPKFKETCFLDETNRSSEFYQTISSTLCDILSSQLITPKDFSNYFLDLIAYKIFLYSEKPNDYENTEIFKNWAEIMFKMIEFLPESVIKTLTSESISKVKSQYSSRKSREYLSFLIAKSSPRLNAQTNANMIFPALLDLCNDTQYEVRATACRALSTVSKSLGSELSMELIVPEMFKFLCDESMLVRTNCFQSLVEILELFQDHDTKNYLLKKIQSFIEYGLSTRDENYLLTIAKNLGTVVKLFYDIMSSQVKLFFVDVFFQMCKNENLFSKRSVNESKYNWNMCKINLANSFSSLILITNSVNYENKLSQCLTSLIKDKNENVREAIALKMIDIAERLGQSQQHLIINDFCSSMSDNSVLVQTAVVKNLDNFLKLFVKQDSNGILNESQQMPGYQLVLKKLFELENSISQSYKYSLHVLILECFALLPYLVCTDILVEKILPMLEIRVNARAIPVRQASVKTMLIILRKIPRLQ</sequence>
<dbReference type="SUPFAM" id="SSF48371">
    <property type="entry name" value="ARM repeat"/>
    <property type="match status" value="1"/>
</dbReference>
<comment type="caution">
    <text evidence="4">The sequence shown here is derived from an EMBL/GenBank/DDBJ whole genome shotgun (WGS) entry which is preliminary data.</text>
</comment>
<dbReference type="Gene3D" id="1.25.10.10">
    <property type="entry name" value="Leucine-rich Repeat Variant"/>
    <property type="match status" value="1"/>
</dbReference>
<dbReference type="InterPro" id="IPR021133">
    <property type="entry name" value="HEAT_type_2"/>
</dbReference>
<evidence type="ECO:0000256" key="1">
    <source>
        <dbReference type="ARBA" id="ARBA00022737"/>
    </source>
</evidence>
<proteinExistence type="predicted"/>
<name>A0A814JE55_9BILA</name>
<dbReference type="InterPro" id="IPR055231">
    <property type="entry name" value="2AA_helical"/>
</dbReference>
<reference evidence="4" key="1">
    <citation type="submission" date="2021-02" db="EMBL/GenBank/DDBJ databases">
        <authorList>
            <person name="Nowell W R."/>
        </authorList>
    </citation>
    <scope>NUCLEOTIDE SEQUENCE</scope>
    <source>
        <strain evidence="4">Ploen Becks lab</strain>
    </source>
</reference>